<gene>
    <name evidence="1" type="ORF">H6G83_32035</name>
</gene>
<comment type="caution">
    <text evidence="1">The sequence shown here is derived from an EMBL/GenBank/DDBJ whole genome shotgun (WGS) entry which is preliminary data.</text>
</comment>
<name>A0ABR8DEW2_9NOST</name>
<accession>A0ABR8DEW2</accession>
<evidence type="ECO:0000313" key="1">
    <source>
        <dbReference type="EMBL" id="MBD2505181.1"/>
    </source>
</evidence>
<sequence>MTVIVKQKLRPFVSLERSPFAERSAGKAGRSIVAAPYINCCHFKKPHSSDETFHSQG</sequence>
<protein>
    <submittedName>
        <fullName evidence="1">Uncharacterized protein</fullName>
    </submittedName>
</protein>
<reference evidence="1 2" key="1">
    <citation type="journal article" date="2020" name="ISME J.">
        <title>Comparative genomics reveals insights into cyanobacterial evolution and habitat adaptation.</title>
        <authorList>
            <person name="Chen M.Y."/>
            <person name="Teng W.K."/>
            <person name="Zhao L."/>
            <person name="Hu C.X."/>
            <person name="Zhou Y.K."/>
            <person name="Han B.P."/>
            <person name="Song L.R."/>
            <person name="Shu W.S."/>
        </authorList>
    </citation>
    <scope>NUCLEOTIDE SEQUENCE [LARGE SCALE GENOMIC DNA]</scope>
    <source>
        <strain evidence="1 2">FACHB-119</strain>
    </source>
</reference>
<dbReference type="Proteomes" id="UP000661112">
    <property type="component" value="Unassembled WGS sequence"/>
</dbReference>
<dbReference type="EMBL" id="JACJSG010000072">
    <property type="protein sequence ID" value="MBD2505181.1"/>
    <property type="molecule type" value="Genomic_DNA"/>
</dbReference>
<proteinExistence type="predicted"/>
<dbReference type="RefSeq" id="WP_190479731.1">
    <property type="nucleotide sequence ID" value="NZ_JACJSG010000072.1"/>
</dbReference>
<organism evidence="1 2">
    <name type="scientific">Anabaena azotica FACHB-119</name>
    <dbReference type="NCBI Taxonomy" id="947527"/>
    <lineage>
        <taxon>Bacteria</taxon>
        <taxon>Bacillati</taxon>
        <taxon>Cyanobacteriota</taxon>
        <taxon>Cyanophyceae</taxon>
        <taxon>Nostocales</taxon>
        <taxon>Nostocaceae</taxon>
        <taxon>Anabaena</taxon>
        <taxon>Anabaena azotica</taxon>
    </lineage>
</organism>
<evidence type="ECO:0000313" key="2">
    <source>
        <dbReference type="Proteomes" id="UP000661112"/>
    </source>
</evidence>
<keyword evidence="2" id="KW-1185">Reference proteome</keyword>